<dbReference type="EMBL" id="BGPR01009372">
    <property type="protein sequence ID" value="GBN39577.1"/>
    <property type="molecule type" value="Genomic_DNA"/>
</dbReference>
<dbReference type="Proteomes" id="UP000499080">
    <property type="component" value="Unassembled WGS sequence"/>
</dbReference>
<dbReference type="AlphaFoldDB" id="A0A4Y2NNK0"/>
<gene>
    <name evidence="1" type="ORF">AVEN_59510_1</name>
</gene>
<protein>
    <submittedName>
        <fullName evidence="1">Uncharacterized protein</fullName>
    </submittedName>
</protein>
<name>A0A4Y2NNK0_ARAVE</name>
<organism evidence="1 2">
    <name type="scientific">Araneus ventricosus</name>
    <name type="common">Orbweaver spider</name>
    <name type="synonym">Epeira ventricosa</name>
    <dbReference type="NCBI Taxonomy" id="182803"/>
    <lineage>
        <taxon>Eukaryota</taxon>
        <taxon>Metazoa</taxon>
        <taxon>Ecdysozoa</taxon>
        <taxon>Arthropoda</taxon>
        <taxon>Chelicerata</taxon>
        <taxon>Arachnida</taxon>
        <taxon>Araneae</taxon>
        <taxon>Araneomorphae</taxon>
        <taxon>Entelegynae</taxon>
        <taxon>Araneoidea</taxon>
        <taxon>Araneidae</taxon>
        <taxon>Araneus</taxon>
    </lineage>
</organism>
<proteinExistence type="predicted"/>
<reference evidence="1 2" key="1">
    <citation type="journal article" date="2019" name="Sci. Rep.">
        <title>Orb-weaving spider Araneus ventricosus genome elucidates the spidroin gene catalogue.</title>
        <authorList>
            <person name="Kono N."/>
            <person name="Nakamura H."/>
            <person name="Ohtoshi R."/>
            <person name="Moran D.A.P."/>
            <person name="Shinohara A."/>
            <person name="Yoshida Y."/>
            <person name="Fujiwara M."/>
            <person name="Mori M."/>
            <person name="Tomita M."/>
            <person name="Arakawa K."/>
        </authorList>
    </citation>
    <scope>NUCLEOTIDE SEQUENCE [LARGE SCALE GENOMIC DNA]</scope>
</reference>
<keyword evidence="2" id="KW-1185">Reference proteome</keyword>
<evidence type="ECO:0000313" key="1">
    <source>
        <dbReference type="EMBL" id="GBN39577.1"/>
    </source>
</evidence>
<sequence length="122" mass="13456">MYRGEVFFRFRSKMGFGGRQSTHVDIFRRHNLSNKERILEIGLVVKVGGLVGTEGFLQGLAIDNVQRKCIFHVSFENGGGGGKATLYHISRRHNLSNEKNIVAIGGVVEAGGLGEGFFTKLF</sequence>
<comment type="caution">
    <text evidence="1">The sequence shown here is derived from an EMBL/GenBank/DDBJ whole genome shotgun (WGS) entry which is preliminary data.</text>
</comment>
<evidence type="ECO:0000313" key="2">
    <source>
        <dbReference type="Proteomes" id="UP000499080"/>
    </source>
</evidence>
<accession>A0A4Y2NNK0</accession>